<keyword evidence="2" id="KW-1185">Reference proteome</keyword>
<gene>
    <name evidence="1" type="ORF">PDMSB3_3833</name>
</gene>
<protein>
    <submittedName>
        <fullName evidence="1">Uncharacterized protein</fullName>
    </submittedName>
</protein>
<organism evidence="1 2">
    <name type="scientific">Paraburkholderia dioscoreae</name>
    <dbReference type="NCBI Taxonomy" id="2604047"/>
    <lineage>
        <taxon>Bacteria</taxon>
        <taxon>Pseudomonadati</taxon>
        <taxon>Pseudomonadota</taxon>
        <taxon>Betaproteobacteria</taxon>
        <taxon>Burkholderiales</taxon>
        <taxon>Burkholderiaceae</taxon>
        <taxon>Paraburkholderia</taxon>
    </lineage>
</organism>
<reference evidence="1 2" key="1">
    <citation type="submission" date="2019-08" db="EMBL/GenBank/DDBJ databases">
        <authorList>
            <person name="Herpell B J."/>
        </authorList>
    </citation>
    <scope>NUCLEOTIDE SEQUENCE [LARGE SCALE GENOMIC DNA]</scope>
    <source>
        <strain evidence="2">Msb3</strain>
    </source>
</reference>
<dbReference type="AlphaFoldDB" id="A0A5Q4ZFE0"/>
<name>A0A5Q4ZFE0_9BURK</name>
<sequence length="67" mass="7259">MTLGKVADDMDAERARELVLDQIRRTDLTADTPACARAESSLRSIPRCAVRNCCACVGPRLTGKPGR</sequence>
<dbReference type="Proteomes" id="UP000325811">
    <property type="component" value="Chromosome I"/>
</dbReference>
<accession>A0A5Q4ZFE0</accession>
<dbReference type="KEGG" id="pdio:PDMSB3_3833"/>
<proteinExistence type="predicted"/>
<dbReference type="EMBL" id="LR699553">
    <property type="protein sequence ID" value="VVD30289.1"/>
    <property type="molecule type" value="Genomic_DNA"/>
</dbReference>
<evidence type="ECO:0000313" key="2">
    <source>
        <dbReference type="Proteomes" id="UP000325811"/>
    </source>
</evidence>
<evidence type="ECO:0000313" key="1">
    <source>
        <dbReference type="EMBL" id="VVD30289.1"/>
    </source>
</evidence>